<feature type="signal peptide" evidence="18">
    <location>
        <begin position="1"/>
        <end position="23"/>
    </location>
</feature>
<evidence type="ECO:0000256" key="16">
    <source>
        <dbReference type="PROSITE-ProRule" id="PRU00169"/>
    </source>
</evidence>
<evidence type="ECO:0000256" key="13">
    <source>
        <dbReference type="ARBA" id="ARBA00023012"/>
    </source>
</evidence>
<dbReference type="InterPro" id="IPR018195">
    <property type="entry name" value="Transferrin_Fe_BS"/>
</dbReference>
<dbReference type="EC" id="2.7.13.3" evidence="3"/>
<dbReference type="Pfam" id="PF00497">
    <property type="entry name" value="SBP_bac_3"/>
    <property type="match status" value="1"/>
</dbReference>
<keyword evidence="4" id="KW-1003">Cell membrane</keyword>
<evidence type="ECO:0000256" key="7">
    <source>
        <dbReference type="ARBA" id="ARBA00022692"/>
    </source>
</evidence>
<dbReference type="CDD" id="cd17546">
    <property type="entry name" value="REC_hyHK_CKI1_RcsC-like"/>
    <property type="match status" value="1"/>
</dbReference>
<dbReference type="GO" id="GO:0005576">
    <property type="term" value="C:extracellular region"/>
    <property type="evidence" value="ECO:0007669"/>
    <property type="project" value="InterPro"/>
</dbReference>
<dbReference type="Proteomes" id="UP000322214">
    <property type="component" value="Chromosome"/>
</dbReference>
<dbReference type="GO" id="GO:0005886">
    <property type="term" value="C:plasma membrane"/>
    <property type="evidence" value="ECO:0007669"/>
    <property type="project" value="UniProtKB-SubCell"/>
</dbReference>
<keyword evidence="10 22" id="KW-0418">Kinase</keyword>
<evidence type="ECO:0000256" key="8">
    <source>
        <dbReference type="ARBA" id="ARBA00022737"/>
    </source>
</evidence>
<dbReference type="SUPFAM" id="SSF53850">
    <property type="entry name" value="Periplasmic binding protein-like II"/>
    <property type="match status" value="1"/>
</dbReference>
<dbReference type="InterPro" id="IPR001638">
    <property type="entry name" value="Solute-binding_3/MltF_N"/>
</dbReference>
<dbReference type="InterPro" id="IPR036641">
    <property type="entry name" value="HPT_dom_sf"/>
</dbReference>
<comment type="subcellular location">
    <subcellularLocation>
        <location evidence="2">Cell membrane</location>
        <topology evidence="2">Multi-pass membrane protein</topology>
    </subcellularLocation>
</comment>
<evidence type="ECO:0000256" key="18">
    <source>
        <dbReference type="SAM" id="SignalP"/>
    </source>
</evidence>
<keyword evidence="7 17" id="KW-0812">Transmembrane</keyword>
<evidence type="ECO:0000256" key="12">
    <source>
        <dbReference type="ARBA" id="ARBA00022989"/>
    </source>
</evidence>
<dbReference type="Gene3D" id="1.20.120.160">
    <property type="entry name" value="HPT domain"/>
    <property type="match status" value="1"/>
</dbReference>
<evidence type="ECO:0000256" key="5">
    <source>
        <dbReference type="ARBA" id="ARBA00022553"/>
    </source>
</evidence>
<dbReference type="InterPro" id="IPR004358">
    <property type="entry name" value="Sig_transdc_His_kin-like_C"/>
</dbReference>
<keyword evidence="6 22" id="KW-0808">Transferase</keyword>
<dbReference type="SMART" id="SM00448">
    <property type="entry name" value="REC"/>
    <property type="match status" value="1"/>
</dbReference>
<dbReference type="CDD" id="cd00082">
    <property type="entry name" value="HisKA"/>
    <property type="match status" value="1"/>
</dbReference>
<dbReference type="SUPFAM" id="SSF47384">
    <property type="entry name" value="Homodimeric domain of signal transducing histidine kinase"/>
    <property type="match status" value="1"/>
</dbReference>
<dbReference type="Gene3D" id="3.30.565.10">
    <property type="entry name" value="Histidine kinase-like ATPase, C-terminal domain"/>
    <property type="match status" value="1"/>
</dbReference>
<dbReference type="SMART" id="SM00387">
    <property type="entry name" value="HATPase_c"/>
    <property type="match status" value="1"/>
</dbReference>
<evidence type="ECO:0000256" key="15">
    <source>
        <dbReference type="PROSITE-ProRule" id="PRU00110"/>
    </source>
</evidence>
<feature type="domain" description="Response regulatory" evidence="20">
    <location>
        <begin position="588"/>
        <end position="706"/>
    </location>
</feature>
<feature type="domain" description="HPt" evidence="21">
    <location>
        <begin position="738"/>
        <end position="828"/>
    </location>
</feature>
<feature type="modified residue" description="Phosphohistidine" evidence="15">
    <location>
        <position position="777"/>
    </location>
</feature>
<dbReference type="Gene3D" id="3.40.190.10">
    <property type="entry name" value="Periplasmic binding protein-like II"/>
    <property type="match status" value="2"/>
</dbReference>
<dbReference type="Pfam" id="PF02518">
    <property type="entry name" value="HATPase_c"/>
    <property type="match status" value="1"/>
</dbReference>
<evidence type="ECO:0000259" key="20">
    <source>
        <dbReference type="PROSITE" id="PS50110"/>
    </source>
</evidence>
<dbReference type="FunFam" id="3.30.565.10:FF:000010">
    <property type="entry name" value="Sensor histidine kinase RcsC"/>
    <property type="match status" value="1"/>
</dbReference>
<evidence type="ECO:0000259" key="21">
    <source>
        <dbReference type="PROSITE" id="PS50894"/>
    </source>
</evidence>
<keyword evidence="18" id="KW-0732">Signal</keyword>
<evidence type="ECO:0000256" key="9">
    <source>
        <dbReference type="ARBA" id="ARBA00022741"/>
    </source>
</evidence>
<organism evidence="22 23">
    <name type="scientific">Mariniblastus fucicola</name>
    <dbReference type="NCBI Taxonomy" id="980251"/>
    <lineage>
        <taxon>Bacteria</taxon>
        <taxon>Pseudomonadati</taxon>
        <taxon>Planctomycetota</taxon>
        <taxon>Planctomycetia</taxon>
        <taxon>Pirellulales</taxon>
        <taxon>Pirellulaceae</taxon>
        <taxon>Mariniblastus</taxon>
    </lineage>
</organism>
<dbReference type="InterPro" id="IPR003594">
    <property type="entry name" value="HATPase_dom"/>
</dbReference>
<dbReference type="InterPro" id="IPR008207">
    <property type="entry name" value="Sig_transdc_His_kin_Hpt_dom"/>
</dbReference>
<dbReference type="PROSITE" id="PS00205">
    <property type="entry name" value="TRANSFERRIN_LIKE_1"/>
    <property type="match status" value="1"/>
</dbReference>
<evidence type="ECO:0000313" key="23">
    <source>
        <dbReference type="Proteomes" id="UP000322214"/>
    </source>
</evidence>
<dbReference type="EMBL" id="CP042912">
    <property type="protein sequence ID" value="QEG24517.1"/>
    <property type="molecule type" value="Genomic_DNA"/>
</dbReference>
<dbReference type="PANTHER" id="PTHR45339">
    <property type="entry name" value="HYBRID SIGNAL TRANSDUCTION HISTIDINE KINASE J"/>
    <property type="match status" value="1"/>
</dbReference>
<dbReference type="GO" id="GO:0000155">
    <property type="term" value="F:phosphorelay sensor kinase activity"/>
    <property type="evidence" value="ECO:0007669"/>
    <property type="project" value="InterPro"/>
</dbReference>
<dbReference type="CDD" id="cd16922">
    <property type="entry name" value="HATPase_EvgS-ArcB-TorS-like"/>
    <property type="match status" value="1"/>
</dbReference>
<dbReference type="InterPro" id="IPR011006">
    <property type="entry name" value="CheY-like_superfamily"/>
</dbReference>
<evidence type="ECO:0000259" key="19">
    <source>
        <dbReference type="PROSITE" id="PS50109"/>
    </source>
</evidence>
<keyword evidence="13" id="KW-0902">Two-component regulatory system</keyword>
<dbReference type="InterPro" id="IPR001789">
    <property type="entry name" value="Sig_transdc_resp-reg_receiver"/>
</dbReference>
<dbReference type="SUPFAM" id="SSF47226">
    <property type="entry name" value="Histidine-containing phosphotransfer domain, HPT domain"/>
    <property type="match status" value="1"/>
</dbReference>
<feature type="domain" description="Histidine kinase" evidence="19">
    <location>
        <begin position="343"/>
        <end position="565"/>
    </location>
</feature>
<evidence type="ECO:0000256" key="11">
    <source>
        <dbReference type="ARBA" id="ARBA00022840"/>
    </source>
</evidence>
<dbReference type="SUPFAM" id="SSF52172">
    <property type="entry name" value="CheY-like"/>
    <property type="match status" value="1"/>
</dbReference>
<sequence precursor="true">MLTKQTGILAILVCSWLVTTCQAQTSPQLDWLSEEERQFLKDHPTLRIAPTPHFPPFEYWDPGLNRQSRDDDVFAGVVSSYLEHFEKELGIEFELVRTETWAENLSMLKSRKIDAVGLLVPWDDRDYVSVSKPYITYPAVIVVRKEVTDDLSLKDLAGKKVAVPNDYTGESFLRQNHPDIVVVEADDPSDGIRMVSTGEVDAFFGGAAAVAYVAQRAGISNVRIAGESDFQYTNGFGVRSDWKTFADIITKTLDRIPDGQKSAFHSQWITEGFLQKKFYETRKFWWLLGTSASLLLMGSIAMVIWNRKQAAFIDRLEEQKKHTDAARREAEEANEAKSAFVAMISHEIRTPMNGVLGMCELLRGTDLNAKQRDYLSSASGSAKNLVELINDILDFSKMEAGKLELDPQPFSLQKLIHEVVTLMKTQADAKGLQLSVSKDDSLSQAYLGDELRIRQILLNLLSNAIKFTSNGAVHVRIRRTGVTNDDSHLVEFEVEDSGIGIAADKIDRIFEPFEQEEISTTRRYGGTGLGLSICRQLAEMMGGTASVTSEIGNGSTFRFSAKLQPTDPLPDEPLSGIGTNLDRAARRQVLLAEDNPINQKVVTGLLDLRGHDVDIVTTGEDALAAIASGRYDIVLMDIEMPGMDGLTAIARLRSIEGSGGERQRVVAMTGHAMSGDRERFLKAGMDGHLVKPFTPDELYAVVECQRRPHRKATTDNDRDRARRDVIDRDQALAATGGNVKLAEVLFETCMEESPKILEQAKQAIGQGDFVTTRRCGHSLRSSFGAIGATRAAAASEKLEFLESSDAEQYLNAVEEIELALGELERYAN</sequence>
<dbReference type="FunFam" id="1.10.287.130:FF:000004">
    <property type="entry name" value="Ethylene receptor 1"/>
    <property type="match status" value="1"/>
</dbReference>
<dbReference type="OrthoDB" id="9762493at2"/>
<evidence type="ECO:0000256" key="14">
    <source>
        <dbReference type="ARBA" id="ARBA00023136"/>
    </source>
</evidence>
<feature type="modified residue" description="4-aspartylphosphate" evidence="16">
    <location>
        <position position="637"/>
    </location>
</feature>
<dbReference type="Gene3D" id="3.40.50.2300">
    <property type="match status" value="1"/>
</dbReference>
<evidence type="ECO:0000256" key="10">
    <source>
        <dbReference type="ARBA" id="ARBA00022777"/>
    </source>
</evidence>
<keyword evidence="14 17" id="KW-0472">Membrane</keyword>
<keyword evidence="9" id="KW-0547">Nucleotide-binding</keyword>
<dbReference type="GO" id="GO:0005524">
    <property type="term" value="F:ATP binding"/>
    <property type="evidence" value="ECO:0007669"/>
    <property type="project" value="UniProtKB-KW"/>
</dbReference>
<dbReference type="PANTHER" id="PTHR45339:SF1">
    <property type="entry name" value="HYBRID SIGNAL TRANSDUCTION HISTIDINE KINASE J"/>
    <property type="match status" value="1"/>
</dbReference>
<dbReference type="SUPFAM" id="SSF55874">
    <property type="entry name" value="ATPase domain of HSP90 chaperone/DNA topoisomerase II/histidine kinase"/>
    <property type="match status" value="1"/>
</dbReference>
<keyword evidence="5 16" id="KW-0597">Phosphoprotein</keyword>
<dbReference type="InterPro" id="IPR005467">
    <property type="entry name" value="His_kinase_dom"/>
</dbReference>
<name>A0A5B9PCP5_9BACT</name>
<dbReference type="PROSITE" id="PS50894">
    <property type="entry name" value="HPT"/>
    <property type="match status" value="1"/>
</dbReference>
<evidence type="ECO:0000313" key="22">
    <source>
        <dbReference type="EMBL" id="QEG24517.1"/>
    </source>
</evidence>
<gene>
    <name evidence="22" type="primary">luxQ_4</name>
    <name evidence="22" type="ORF">MFFC18_44370</name>
</gene>
<feature type="transmembrane region" description="Helical" evidence="17">
    <location>
        <begin position="284"/>
        <end position="305"/>
    </location>
</feature>
<dbReference type="InterPro" id="IPR036097">
    <property type="entry name" value="HisK_dim/P_sf"/>
</dbReference>
<dbReference type="AlphaFoldDB" id="A0A5B9PCP5"/>
<evidence type="ECO:0000256" key="1">
    <source>
        <dbReference type="ARBA" id="ARBA00000085"/>
    </source>
</evidence>
<keyword evidence="8" id="KW-0677">Repeat</keyword>
<dbReference type="Gene3D" id="1.10.287.130">
    <property type="match status" value="1"/>
</dbReference>
<dbReference type="STRING" id="980251.GCA_001642875_01132"/>
<dbReference type="SMART" id="SM00388">
    <property type="entry name" value="HisKA"/>
    <property type="match status" value="1"/>
</dbReference>
<dbReference type="CDD" id="cd01007">
    <property type="entry name" value="PBP2_BvgS_HisK_like"/>
    <property type="match status" value="1"/>
</dbReference>
<dbReference type="Pfam" id="PF00072">
    <property type="entry name" value="Response_reg"/>
    <property type="match status" value="1"/>
</dbReference>
<dbReference type="KEGG" id="mff:MFFC18_44370"/>
<dbReference type="RefSeq" id="WP_075083907.1">
    <property type="nucleotide sequence ID" value="NZ_CP042912.1"/>
</dbReference>
<accession>A0A5B9PCP5</accession>
<keyword evidence="12 17" id="KW-1133">Transmembrane helix</keyword>
<proteinExistence type="predicted"/>
<comment type="catalytic activity">
    <reaction evidence="1">
        <text>ATP + protein L-histidine = ADP + protein N-phospho-L-histidine.</text>
        <dbReference type="EC" id="2.7.13.3"/>
    </reaction>
</comment>
<reference evidence="22 23" key="1">
    <citation type="submission" date="2019-08" db="EMBL/GenBank/DDBJ databases">
        <title>Deep-cultivation of Planctomycetes and their phenomic and genomic characterization uncovers novel biology.</title>
        <authorList>
            <person name="Wiegand S."/>
            <person name="Jogler M."/>
            <person name="Boedeker C."/>
            <person name="Pinto D."/>
            <person name="Vollmers J."/>
            <person name="Rivas-Marin E."/>
            <person name="Kohn T."/>
            <person name="Peeters S.H."/>
            <person name="Heuer A."/>
            <person name="Rast P."/>
            <person name="Oberbeckmann S."/>
            <person name="Bunk B."/>
            <person name="Jeske O."/>
            <person name="Meyerdierks A."/>
            <person name="Storesund J.E."/>
            <person name="Kallscheuer N."/>
            <person name="Luecker S."/>
            <person name="Lage O.M."/>
            <person name="Pohl T."/>
            <person name="Merkel B.J."/>
            <person name="Hornburger P."/>
            <person name="Mueller R.-W."/>
            <person name="Bruemmer F."/>
            <person name="Labrenz M."/>
            <person name="Spormann A.M."/>
            <person name="Op den Camp H."/>
            <person name="Overmann J."/>
            <person name="Amann R."/>
            <person name="Jetten M.S.M."/>
            <person name="Mascher T."/>
            <person name="Medema M.H."/>
            <person name="Devos D.P."/>
            <person name="Kaster A.-K."/>
            <person name="Ovreas L."/>
            <person name="Rohde M."/>
            <person name="Galperin M.Y."/>
            <person name="Jogler C."/>
        </authorList>
    </citation>
    <scope>NUCLEOTIDE SEQUENCE [LARGE SCALE GENOMIC DNA]</scope>
    <source>
        <strain evidence="22 23">FC18</strain>
    </source>
</reference>
<evidence type="ECO:0000256" key="17">
    <source>
        <dbReference type="SAM" id="Phobius"/>
    </source>
</evidence>
<dbReference type="InterPro" id="IPR036890">
    <property type="entry name" value="HATPase_C_sf"/>
</dbReference>
<dbReference type="PRINTS" id="PR00344">
    <property type="entry name" value="BCTRLSENSOR"/>
</dbReference>
<evidence type="ECO:0000256" key="2">
    <source>
        <dbReference type="ARBA" id="ARBA00004651"/>
    </source>
</evidence>
<evidence type="ECO:0000256" key="4">
    <source>
        <dbReference type="ARBA" id="ARBA00022475"/>
    </source>
</evidence>
<dbReference type="PROSITE" id="PS50110">
    <property type="entry name" value="RESPONSE_REGULATORY"/>
    <property type="match status" value="1"/>
</dbReference>
<evidence type="ECO:0000256" key="3">
    <source>
        <dbReference type="ARBA" id="ARBA00012438"/>
    </source>
</evidence>
<keyword evidence="23" id="KW-1185">Reference proteome</keyword>
<dbReference type="PROSITE" id="PS50109">
    <property type="entry name" value="HIS_KIN"/>
    <property type="match status" value="1"/>
</dbReference>
<keyword evidence="11" id="KW-0067">ATP-binding</keyword>
<evidence type="ECO:0000256" key="6">
    <source>
        <dbReference type="ARBA" id="ARBA00022679"/>
    </source>
</evidence>
<dbReference type="Pfam" id="PF00512">
    <property type="entry name" value="HisKA"/>
    <property type="match status" value="1"/>
</dbReference>
<dbReference type="InterPro" id="IPR003661">
    <property type="entry name" value="HisK_dim/P_dom"/>
</dbReference>
<dbReference type="SMART" id="SM00062">
    <property type="entry name" value="PBPb"/>
    <property type="match status" value="1"/>
</dbReference>
<protein>
    <recommendedName>
        <fullName evidence="3">histidine kinase</fullName>
        <ecNumber evidence="3">2.7.13.3</ecNumber>
    </recommendedName>
</protein>
<feature type="chain" id="PRO_5023147725" description="histidine kinase" evidence="18">
    <location>
        <begin position="24"/>
        <end position="828"/>
    </location>
</feature>
<dbReference type="Pfam" id="PF01627">
    <property type="entry name" value="Hpt"/>
    <property type="match status" value="1"/>
</dbReference>